<evidence type="ECO:0000313" key="3">
    <source>
        <dbReference type="Proteomes" id="UP001252243"/>
    </source>
</evidence>
<dbReference type="RefSeq" id="WP_310049858.1">
    <property type="nucleotide sequence ID" value="NZ_JAVDVQ010000001.1"/>
</dbReference>
<comment type="caution">
    <text evidence="2">The sequence shown here is derived from an EMBL/GenBank/DDBJ whole genome shotgun (WGS) entry which is preliminary data.</text>
</comment>
<name>A0ABU1U732_9MICC</name>
<evidence type="ECO:0000313" key="2">
    <source>
        <dbReference type="EMBL" id="MDR7081007.1"/>
    </source>
</evidence>
<feature type="compositionally biased region" description="Basic and acidic residues" evidence="1">
    <location>
        <begin position="109"/>
        <end position="122"/>
    </location>
</feature>
<sequence>MTSKPDVTVAVNMDSGTVTRCGNVPRQHLQAFVPSPCREGAHAPGGEGLTIHRQVPEGLPSARIFGTFRRWPLVPSAELDRLRDALANCVELVGSEAADELLGLITKELQQRSAEEQPDASRHLGPAGPTQQSAERRSSHGQTGRSRGSRRDQSGPAAGPARASRNRADGN</sequence>
<dbReference type="Proteomes" id="UP001252243">
    <property type="component" value="Unassembled WGS sequence"/>
</dbReference>
<keyword evidence="3" id="KW-1185">Reference proteome</keyword>
<accession>A0ABU1U732</accession>
<dbReference type="EMBL" id="JAVDVQ010000001">
    <property type="protein sequence ID" value="MDR7081007.1"/>
    <property type="molecule type" value="Genomic_DNA"/>
</dbReference>
<evidence type="ECO:0000256" key="1">
    <source>
        <dbReference type="SAM" id="MobiDB-lite"/>
    </source>
</evidence>
<proteinExistence type="predicted"/>
<gene>
    <name evidence="2" type="ORF">J2X01_000276</name>
</gene>
<reference evidence="2 3" key="1">
    <citation type="submission" date="2023-07" db="EMBL/GenBank/DDBJ databases">
        <title>Sorghum-associated microbial communities from plants grown in Nebraska, USA.</title>
        <authorList>
            <person name="Schachtman D."/>
        </authorList>
    </citation>
    <scope>NUCLEOTIDE SEQUENCE [LARGE SCALE GENOMIC DNA]</scope>
    <source>
        <strain evidence="2 3">BE167</strain>
    </source>
</reference>
<feature type="region of interest" description="Disordered" evidence="1">
    <location>
        <begin position="109"/>
        <end position="171"/>
    </location>
</feature>
<protein>
    <submittedName>
        <fullName evidence="2">Uncharacterized protein</fullName>
    </submittedName>
</protein>
<organism evidence="2 3">
    <name type="scientific">Arthrobacter ginsengisoli</name>
    <dbReference type="NCBI Taxonomy" id="1356565"/>
    <lineage>
        <taxon>Bacteria</taxon>
        <taxon>Bacillati</taxon>
        <taxon>Actinomycetota</taxon>
        <taxon>Actinomycetes</taxon>
        <taxon>Micrococcales</taxon>
        <taxon>Micrococcaceae</taxon>
        <taxon>Arthrobacter</taxon>
    </lineage>
</organism>